<dbReference type="PANTHER" id="PTHR30419">
    <property type="entry name" value="HTH-TYPE TRANSCRIPTIONAL REGULATOR YBHD"/>
    <property type="match status" value="1"/>
</dbReference>
<dbReference type="GO" id="GO:0003700">
    <property type="term" value="F:DNA-binding transcription factor activity"/>
    <property type="evidence" value="ECO:0007669"/>
    <property type="project" value="InterPro"/>
</dbReference>
<comment type="similarity">
    <text evidence="1">Belongs to the LysR transcriptional regulatory family.</text>
</comment>
<dbReference type="GO" id="GO:0005829">
    <property type="term" value="C:cytosol"/>
    <property type="evidence" value="ECO:0007669"/>
    <property type="project" value="TreeGrafter"/>
</dbReference>
<evidence type="ECO:0000256" key="1">
    <source>
        <dbReference type="ARBA" id="ARBA00009437"/>
    </source>
</evidence>
<dbReference type="PANTHER" id="PTHR30419:SF8">
    <property type="entry name" value="NITROGEN ASSIMILATION TRANSCRIPTIONAL ACTIVATOR-RELATED"/>
    <property type="match status" value="1"/>
</dbReference>
<dbReference type="PROSITE" id="PS50931">
    <property type="entry name" value="HTH_LYSR"/>
    <property type="match status" value="1"/>
</dbReference>
<organism evidence="6 7">
    <name type="scientific">Salipiger profundus</name>
    <dbReference type="NCBI Taxonomy" id="1229727"/>
    <lineage>
        <taxon>Bacteria</taxon>
        <taxon>Pseudomonadati</taxon>
        <taxon>Pseudomonadota</taxon>
        <taxon>Alphaproteobacteria</taxon>
        <taxon>Rhodobacterales</taxon>
        <taxon>Roseobacteraceae</taxon>
        <taxon>Salipiger</taxon>
    </lineage>
</organism>
<dbReference type="RefSeq" id="WP_076623522.1">
    <property type="nucleotide sequence ID" value="NZ_BMEW01000009.1"/>
</dbReference>
<keyword evidence="3" id="KW-0238">DNA-binding</keyword>
<dbReference type="SUPFAM" id="SSF53850">
    <property type="entry name" value="Periplasmic binding protein-like II"/>
    <property type="match status" value="1"/>
</dbReference>
<keyword evidence="4" id="KW-0804">Transcription</keyword>
<keyword evidence="7" id="KW-1185">Reference proteome</keyword>
<dbReference type="Gene3D" id="3.40.190.290">
    <property type="match status" value="1"/>
</dbReference>
<dbReference type="InterPro" id="IPR000847">
    <property type="entry name" value="LysR_HTH_N"/>
</dbReference>
<dbReference type="SUPFAM" id="SSF46785">
    <property type="entry name" value="Winged helix' DNA-binding domain"/>
    <property type="match status" value="1"/>
</dbReference>
<accession>A0A1U7D5N2</accession>
<evidence type="ECO:0000259" key="5">
    <source>
        <dbReference type="PROSITE" id="PS50931"/>
    </source>
</evidence>
<evidence type="ECO:0000313" key="7">
    <source>
        <dbReference type="Proteomes" id="UP000186559"/>
    </source>
</evidence>
<dbReference type="Pfam" id="PF03466">
    <property type="entry name" value="LysR_substrate"/>
    <property type="match status" value="1"/>
</dbReference>
<protein>
    <submittedName>
        <fullName evidence="6">Transcriptional regulator</fullName>
    </submittedName>
</protein>
<dbReference type="InterPro" id="IPR005119">
    <property type="entry name" value="LysR_subst-bd"/>
</dbReference>
<dbReference type="KEGG" id="tpro:Ga0080559_TMP2691"/>
<dbReference type="Gene3D" id="1.10.10.10">
    <property type="entry name" value="Winged helix-like DNA-binding domain superfamily/Winged helix DNA-binding domain"/>
    <property type="match status" value="1"/>
</dbReference>
<dbReference type="AlphaFoldDB" id="A0A1U7D5N2"/>
<dbReference type="EMBL" id="CP014796">
    <property type="protein sequence ID" value="APX23487.1"/>
    <property type="molecule type" value="Genomic_DNA"/>
</dbReference>
<evidence type="ECO:0000313" key="6">
    <source>
        <dbReference type="EMBL" id="APX23487.1"/>
    </source>
</evidence>
<dbReference type="GO" id="GO:0003677">
    <property type="term" value="F:DNA binding"/>
    <property type="evidence" value="ECO:0007669"/>
    <property type="project" value="UniProtKB-KW"/>
</dbReference>
<keyword evidence="2" id="KW-0805">Transcription regulation</keyword>
<gene>
    <name evidence="6" type="ORF">Ga0080559_TMP2691</name>
</gene>
<reference evidence="6 7" key="1">
    <citation type="submission" date="2016-03" db="EMBL/GenBank/DDBJ databases">
        <title>Deep-sea bacteria in the southern Pacific.</title>
        <authorList>
            <person name="Tang K."/>
        </authorList>
    </citation>
    <scope>NUCLEOTIDE SEQUENCE [LARGE SCALE GENOMIC DNA]</scope>
    <source>
        <strain evidence="6 7">JLT2016</strain>
    </source>
</reference>
<sequence>MATGLASALIGQGLQMRHLRLAAALQESGQVSLAAEQIGLTQPAASRMLGELETILGVPFCTRGPRGVLLTPVGEVFAERARRILIELDTANEELALVARGEQGRVRVGAVTAASISIVAPVLEELTASHPGIRTEISVGTSEALAQQLLEGAIDFALCRIPDRMEARLFEARQLKHERISIIAHSDHPLADRVVPERDLAGERWVMQPQGTPLRRAVDRHFMGQGLEPPNVVTATTSLLIHVAMVTRSRAIAAVASDVKDLLVADRLGPLGIREIRLAVHPLVPPFSLLRLRGHQLLPVAELAYERIYAQATGG</sequence>
<evidence type="ECO:0000256" key="2">
    <source>
        <dbReference type="ARBA" id="ARBA00023015"/>
    </source>
</evidence>
<name>A0A1U7D5N2_9RHOB</name>
<dbReference type="InterPro" id="IPR036388">
    <property type="entry name" value="WH-like_DNA-bd_sf"/>
</dbReference>
<evidence type="ECO:0000256" key="3">
    <source>
        <dbReference type="ARBA" id="ARBA00023125"/>
    </source>
</evidence>
<dbReference type="STRING" id="1229727.Ga0080559_TMP2691"/>
<proteinExistence type="inferred from homology"/>
<dbReference type="Proteomes" id="UP000186559">
    <property type="component" value="Chromosome"/>
</dbReference>
<evidence type="ECO:0000256" key="4">
    <source>
        <dbReference type="ARBA" id="ARBA00023163"/>
    </source>
</evidence>
<feature type="domain" description="HTH lysR-type" evidence="5">
    <location>
        <begin position="14"/>
        <end position="71"/>
    </location>
</feature>
<dbReference type="InterPro" id="IPR050950">
    <property type="entry name" value="HTH-type_LysR_regulators"/>
</dbReference>
<dbReference type="Pfam" id="PF00126">
    <property type="entry name" value="HTH_1"/>
    <property type="match status" value="1"/>
</dbReference>
<dbReference type="InterPro" id="IPR036390">
    <property type="entry name" value="WH_DNA-bd_sf"/>
</dbReference>